<dbReference type="GO" id="GO:0006508">
    <property type="term" value="P:proteolysis"/>
    <property type="evidence" value="ECO:0007669"/>
    <property type="project" value="UniProtKB-KW"/>
</dbReference>
<accession>S9PAI0</accession>
<feature type="transmembrane region" description="Helical" evidence="1">
    <location>
        <begin position="45"/>
        <end position="69"/>
    </location>
</feature>
<dbReference type="Proteomes" id="UP000011682">
    <property type="component" value="Unassembled WGS sequence"/>
</dbReference>
<name>S9PAI0_CYSF2</name>
<evidence type="ECO:0000313" key="4">
    <source>
        <dbReference type="Proteomes" id="UP000011682"/>
    </source>
</evidence>
<protein>
    <submittedName>
        <fullName evidence="3">CAAX amino terminal protease family protein</fullName>
    </submittedName>
</protein>
<proteinExistence type="predicted"/>
<feature type="transmembrane region" description="Helical" evidence="1">
    <location>
        <begin position="81"/>
        <end position="100"/>
    </location>
</feature>
<dbReference type="OrthoDB" id="5322702at2"/>
<keyword evidence="3" id="KW-0645">Protease</keyword>
<dbReference type="GO" id="GO:0004175">
    <property type="term" value="F:endopeptidase activity"/>
    <property type="evidence" value="ECO:0007669"/>
    <property type="project" value="UniProtKB-ARBA"/>
</dbReference>
<keyword evidence="1" id="KW-0812">Transmembrane</keyword>
<feature type="domain" description="CAAX prenyl protease 2/Lysostaphin resistance protein A-like" evidence="2">
    <location>
        <begin position="118"/>
        <end position="216"/>
    </location>
</feature>
<dbReference type="Pfam" id="PF02517">
    <property type="entry name" value="Rce1-like"/>
    <property type="match status" value="1"/>
</dbReference>
<organism evidence="3 4">
    <name type="scientific">Cystobacter fuscus (strain ATCC 25194 / DSM 2262 / NBRC 100088 / M29)</name>
    <dbReference type="NCBI Taxonomy" id="1242864"/>
    <lineage>
        <taxon>Bacteria</taxon>
        <taxon>Pseudomonadati</taxon>
        <taxon>Myxococcota</taxon>
        <taxon>Myxococcia</taxon>
        <taxon>Myxococcales</taxon>
        <taxon>Cystobacterineae</taxon>
        <taxon>Archangiaceae</taxon>
        <taxon>Cystobacter</taxon>
    </lineage>
</organism>
<dbReference type="RefSeq" id="WP_002623775.1">
    <property type="nucleotide sequence ID" value="NZ_ANAH02000018.1"/>
</dbReference>
<feature type="transmembrane region" description="Helical" evidence="1">
    <location>
        <begin position="120"/>
        <end position="141"/>
    </location>
</feature>
<dbReference type="GO" id="GO:0080120">
    <property type="term" value="P:CAAX-box protein maturation"/>
    <property type="evidence" value="ECO:0007669"/>
    <property type="project" value="UniProtKB-ARBA"/>
</dbReference>
<evidence type="ECO:0000256" key="1">
    <source>
        <dbReference type="SAM" id="Phobius"/>
    </source>
</evidence>
<feature type="transmembrane region" description="Helical" evidence="1">
    <location>
        <begin position="153"/>
        <end position="173"/>
    </location>
</feature>
<reference evidence="3" key="1">
    <citation type="submission" date="2013-05" db="EMBL/GenBank/DDBJ databases">
        <title>Genome assembly of Cystobacter fuscus DSM 2262.</title>
        <authorList>
            <person name="Sharma G."/>
            <person name="Khatri I."/>
            <person name="Kaur C."/>
            <person name="Mayilraj S."/>
            <person name="Subramanian S."/>
        </authorList>
    </citation>
    <scope>NUCLEOTIDE SEQUENCE [LARGE SCALE GENOMIC DNA]</scope>
    <source>
        <strain evidence="3">DSM 2262</strain>
    </source>
</reference>
<dbReference type="EMBL" id="ANAH02000018">
    <property type="protein sequence ID" value="EPX59272.1"/>
    <property type="molecule type" value="Genomic_DNA"/>
</dbReference>
<dbReference type="AlphaFoldDB" id="S9PAI0"/>
<evidence type="ECO:0000259" key="2">
    <source>
        <dbReference type="Pfam" id="PF02517"/>
    </source>
</evidence>
<keyword evidence="1" id="KW-0472">Membrane</keyword>
<dbReference type="eggNOG" id="COG1266">
    <property type="taxonomic scope" value="Bacteria"/>
</dbReference>
<keyword evidence="3" id="KW-0378">Hydrolase</keyword>
<comment type="caution">
    <text evidence="3">The sequence shown here is derived from an EMBL/GenBank/DDBJ whole genome shotgun (WGS) entry which is preliminary data.</text>
</comment>
<dbReference type="InterPro" id="IPR003675">
    <property type="entry name" value="Rce1/LyrA-like_dom"/>
</dbReference>
<sequence>MRAQRSPLVFFLLLLALAVPLWLAGGRLGVIGALRIPVSDLALAFTPMAAALILAARAEGGGAAVALLARAFDPRSLGRGRWVAAALLTAPAICLSAWALMRLAGVDGAPLRPDLLRTLLLFVLFLVLAAGEEVGWMGYAYGPMRDRWGALRAALVLAVPWWLGHLPSMAAIGTTAADVAWWILGAAALRVLIAWLYEGTGGSLFAAVLFHALLNLGRILLYPAAGAHYSTAYQATGDVVAAALAAAVAARSRVWPGAARS</sequence>
<gene>
    <name evidence="3" type="ORF">D187_003176</name>
</gene>
<keyword evidence="4" id="KW-1185">Reference proteome</keyword>
<keyword evidence="1" id="KW-1133">Transmembrane helix</keyword>
<evidence type="ECO:0000313" key="3">
    <source>
        <dbReference type="EMBL" id="EPX59272.1"/>
    </source>
</evidence>